<dbReference type="InterPro" id="IPR003439">
    <property type="entry name" value="ABC_transporter-like_ATP-bd"/>
</dbReference>
<dbReference type="InterPro" id="IPR050319">
    <property type="entry name" value="ABC_transp_ATP-bind"/>
</dbReference>
<dbReference type="GO" id="GO:0016887">
    <property type="term" value="F:ATP hydrolysis activity"/>
    <property type="evidence" value="ECO:0007669"/>
    <property type="project" value="InterPro"/>
</dbReference>
<proteinExistence type="predicted"/>
<dbReference type="Pfam" id="PF08352">
    <property type="entry name" value="oligo_HPY"/>
    <property type="match status" value="1"/>
</dbReference>
<dbReference type="SMART" id="SM00382">
    <property type="entry name" value="AAA"/>
    <property type="match status" value="1"/>
</dbReference>
<evidence type="ECO:0000313" key="5">
    <source>
        <dbReference type="EMBL" id="GAH72612.1"/>
    </source>
</evidence>
<dbReference type="PANTHER" id="PTHR43776">
    <property type="entry name" value="TRANSPORT ATP-BINDING PROTEIN"/>
    <property type="match status" value="1"/>
</dbReference>
<evidence type="ECO:0000256" key="1">
    <source>
        <dbReference type="ARBA" id="ARBA00022448"/>
    </source>
</evidence>
<dbReference type="InterPro" id="IPR017871">
    <property type="entry name" value="ABC_transporter-like_CS"/>
</dbReference>
<dbReference type="InterPro" id="IPR027417">
    <property type="entry name" value="P-loop_NTPase"/>
</dbReference>
<organism evidence="5">
    <name type="scientific">marine sediment metagenome</name>
    <dbReference type="NCBI Taxonomy" id="412755"/>
    <lineage>
        <taxon>unclassified sequences</taxon>
        <taxon>metagenomes</taxon>
        <taxon>ecological metagenomes</taxon>
    </lineage>
</organism>
<dbReference type="Pfam" id="PF00005">
    <property type="entry name" value="ABC_tran"/>
    <property type="match status" value="1"/>
</dbReference>
<dbReference type="InterPro" id="IPR013563">
    <property type="entry name" value="Oligopep_ABC_C"/>
</dbReference>
<dbReference type="GO" id="GO:0005524">
    <property type="term" value="F:ATP binding"/>
    <property type="evidence" value="ECO:0007669"/>
    <property type="project" value="UniProtKB-KW"/>
</dbReference>
<feature type="non-terminal residue" evidence="5">
    <location>
        <position position="1"/>
    </location>
</feature>
<feature type="non-terminal residue" evidence="5">
    <location>
        <position position="263"/>
    </location>
</feature>
<accession>X1HT15</accession>
<comment type="caution">
    <text evidence="5">The sequence shown here is derived from an EMBL/GenBank/DDBJ whole genome shotgun (WGS) entry which is preliminary data.</text>
</comment>
<keyword evidence="1" id="KW-0813">Transport</keyword>
<dbReference type="InterPro" id="IPR003593">
    <property type="entry name" value="AAA+_ATPase"/>
</dbReference>
<dbReference type="EMBL" id="BARU01031255">
    <property type="protein sequence ID" value="GAH72612.1"/>
    <property type="molecule type" value="Genomic_DNA"/>
</dbReference>
<dbReference type="SUPFAM" id="SSF52540">
    <property type="entry name" value="P-loop containing nucleoside triphosphate hydrolases"/>
    <property type="match status" value="1"/>
</dbReference>
<dbReference type="GO" id="GO:0015833">
    <property type="term" value="P:peptide transport"/>
    <property type="evidence" value="ECO:0007669"/>
    <property type="project" value="InterPro"/>
</dbReference>
<name>X1HT15_9ZZZZ</name>
<dbReference type="FunFam" id="3.40.50.300:FF:000016">
    <property type="entry name" value="Oligopeptide ABC transporter ATP-binding component"/>
    <property type="match status" value="1"/>
</dbReference>
<dbReference type="AlphaFoldDB" id="X1HT15"/>
<keyword evidence="3" id="KW-0067">ATP-binding</keyword>
<evidence type="ECO:0000256" key="2">
    <source>
        <dbReference type="ARBA" id="ARBA00022741"/>
    </source>
</evidence>
<sequence>LNVKDLTKYFIMKGNIFKKEKSYVRAVDRVSFSLKQGEVLGLVGESGCGKTTLGMCILRLIEPTSGEVMFRNRNITKLRQREIIEIYKDMQIIFQDPYGSLNPRMKIGEIVGEPLSIHKLIKDKKEKKTKIIEILEEVGLDSTYIGKYPHEFSGGQRQRIAIARALAVSPRFIICDEPVSALDVSIQAQIINLLKNLKDQLSLTYLFISHDLSVVKYISDRIAVMYLGKIIEIAGSEKVCFSPKHPYTKALISSVPIPDPDLK</sequence>
<gene>
    <name evidence="5" type="ORF">S03H2_49460</name>
</gene>
<protein>
    <recommendedName>
        <fullName evidence="4">ABC transporter domain-containing protein</fullName>
    </recommendedName>
</protein>
<keyword evidence="2" id="KW-0547">Nucleotide-binding</keyword>
<dbReference type="Gene3D" id="3.40.50.300">
    <property type="entry name" value="P-loop containing nucleotide triphosphate hydrolases"/>
    <property type="match status" value="1"/>
</dbReference>
<feature type="domain" description="ABC transporter" evidence="4">
    <location>
        <begin position="1"/>
        <end position="252"/>
    </location>
</feature>
<reference evidence="5" key="1">
    <citation type="journal article" date="2014" name="Front. Microbiol.">
        <title>High frequency of phylogenetically diverse reductive dehalogenase-homologous genes in deep subseafloor sedimentary metagenomes.</title>
        <authorList>
            <person name="Kawai M."/>
            <person name="Futagami T."/>
            <person name="Toyoda A."/>
            <person name="Takaki Y."/>
            <person name="Nishi S."/>
            <person name="Hori S."/>
            <person name="Arai W."/>
            <person name="Tsubouchi T."/>
            <person name="Morono Y."/>
            <person name="Uchiyama I."/>
            <person name="Ito T."/>
            <person name="Fujiyama A."/>
            <person name="Inagaki F."/>
            <person name="Takami H."/>
        </authorList>
    </citation>
    <scope>NUCLEOTIDE SEQUENCE</scope>
    <source>
        <strain evidence="5">Expedition CK06-06</strain>
    </source>
</reference>
<dbReference type="PROSITE" id="PS00211">
    <property type="entry name" value="ABC_TRANSPORTER_1"/>
    <property type="match status" value="1"/>
</dbReference>
<evidence type="ECO:0000259" key="4">
    <source>
        <dbReference type="PROSITE" id="PS50893"/>
    </source>
</evidence>
<evidence type="ECO:0000256" key="3">
    <source>
        <dbReference type="ARBA" id="ARBA00022840"/>
    </source>
</evidence>
<dbReference type="GO" id="GO:0055085">
    <property type="term" value="P:transmembrane transport"/>
    <property type="evidence" value="ECO:0007669"/>
    <property type="project" value="UniProtKB-ARBA"/>
</dbReference>
<dbReference type="CDD" id="cd03257">
    <property type="entry name" value="ABC_NikE_OppD_transporters"/>
    <property type="match status" value="1"/>
</dbReference>
<dbReference type="PROSITE" id="PS50893">
    <property type="entry name" value="ABC_TRANSPORTER_2"/>
    <property type="match status" value="1"/>
</dbReference>